<evidence type="ECO:0000256" key="2">
    <source>
        <dbReference type="ARBA" id="ARBA00022729"/>
    </source>
</evidence>
<dbReference type="InterPro" id="IPR036852">
    <property type="entry name" value="Peptidase_S8/S53_dom_sf"/>
</dbReference>
<dbReference type="Pfam" id="PF17766">
    <property type="entry name" value="fn3_6"/>
    <property type="match status" value="1"/>
</dbReference>
<protein>
    <submittedName>
        <fullName evidence="6">Subtilase family protein</fullName>
    </submittedName>
</protein>
<dbReference type="EMBL" id="CACSLK010027773">
    <property type="protein sequence ID" value="CAA0829167.1"/>
    <property type="molecule type" value="Genomic_DNA"/>
</dbReference>
<evidence type="ECO:0000313" key="6">
    <source>
        <dbReference type="EMBL" id="CAA0829167.1"/>
    </source>
</evidence>
<evidence type="ECO:0000313" key="7">
    <source>
        <dbReference type="Proteomes" id="UP001153555"/>
    </source>
</evidence>
<dbReference type="GO" id="GO:0006508">
    <property type="term" value="P:proteolysis"/>
    <property type="evidence" value="ECO:0007669"/>
    <property type="project" value="InterPro"/>
</dbReference>
<dbReference type="SUPFAM" id="SSF52743">
    <property type="entry name" value="Subtilisin-like"/>
    <property type="match status" value="1"/>
</dbReference>
<comment type="caution">
    <text evidence="6">The sequence shown here is derived from an EMBL/GenBank/DDBJ whole genome shotgun (WGS) entry which is preliminary data.</text>
</comment>
<dbReference type="Proteomes" id="UP001153555">
    <property type="component" value="Unassembled WGS sequence"/>
</dbReference>
<reference evidence="6" key="1">
    <citation type="submission" date="2019-12" db="EMBL/GenBank/DDBJ databases">
        <authorList>
            <person name="Scholes J."/>
        </authorList>
    </citation>
    <scope>NUCLEOTIDE SEQUENCE</scope>
</reference>
<dbReference type="OrthoDB" id="4806556at2759"/>
<sequence length="419" mass="44906">MLGGVSVIASAGNYGPAEYSVMNVAPWLTTVGAGTIDRLFSADLVLEYGTRMNGASLYSGPPIDPSFFLPLAYGGSCQWLDESFSGKIVVCNEDDISKATEIVKNAGGAGLVAPKTYLNAEQFAIPGLVIKKSDWNMIRDIIKEKRNTVIKATIVFPDVELGIQPAPVVPSFSSRGPNPLSPFVMKPDVLALGVNILAAWSESVDFKIVSGTSMACAHVSGLAALLKGAHADWSPAMIRSAIMTTAYTIANDGKPIINDDDLTQSTTSDMGAGHINPSKALDPGLVYDITPQDYVDFLCASSYDIQNITSGEYNCTKKMPCDLNYPAITFNFMNRDIAIKGTVTYVGEDDASYTVTVTNPRAVNLTVDPTRMDFKSNGDQKQSYRVIITATELPKGVVEGKIVWSDGKRQVTTPVVLNS</sequence>
<dbReference type="Gene3D" id="3.40.50.200">
    <property type="entry name" value="Peptidase S8/S53 domain"/>
    <property type="match status" value="1"/>
</dbReference>
<dbReference type="InterPro" id="IPR045051">
    <property type="entry name" value="SBT"/>
</dbReference>
<evidence type="ECO:0000259" key="5">
    <source>
        <dbReference type="Pfam" id="PF17766"/>
    </source>
</evidence>
<accession>A0A9N7N8Y5</accession>
<evidence type="ECO:0000256" key="1">
    <source>
        <dbReference type="ARBA" id="ARBA00011073"/>
    </source>
</evidence>
<feature type="domain" description="Subtilisin-like protease fibronectin type-III" evidence="5">
    <location>
        <begin position="322"/>
        <end position="416"/>
    </location>
</feature>
<dbReference type="PROSITE" id="PS51892">
    <property type="entry name" value="SUBTILASE"/>
    <property type="match status" value="1"/>
</dbReference>
<dbReference type="InterPro" id="IPR041469">
    <property type="entry name" value="Subtilisin-like_FN3"/>
</dbReference>
<dbReference type="GO" id="GO:0004252">
    <property type="term" value="F:serine-type endopeptidase activity"/>
    <property type="evidence" value="ECO:0007669"/>
    <property type="project" value="InterPro"/>
</dbReference>
<dbReference type="Pfam" id="PF00082">
    <property type="entry name" value="Peptidase_S8"/>
    <property type="match status" value="1"/>
</dbReference>
<gene>
    <name evidence="6" type="ORF">SHERM_24754</name>
</gene>
<dbReference type="PANTHER" id="PTHR10795">
    <property type="entry name" value="PROPROTEIN CONVERTASE SUBTILISIN/KEXIN"/>
    <property type="match status" value="1"/>
</dbReference>
<keyword evidence="2" id="KW-0732">Signal</keyword>
<proteinExistence type="inferred from homology"/>
<comment type="caution">
    <text evidence="3">Lacks conserved residue(s) required for the propagation of feature annotation.</text>
</comment>
<organism evidence="6 7">
    <name type="scientific">Striga hermonthica</name>
    <name type="common">Purple witchweed</name>
    <name type="synonym">Buchnera hermonthica</name>
    <dbReference type="NCBI Taxonomy" id="68872"/>
    <lineage>
        <taxon>Eukaryota</taxon>
        <taxon>Viridiplantae</taxon>
        <taxon>Streptophyta</taxon>
        <taxon>Embryophyta</taxon>
        <taxon>Tracheophyta</taxon>
        <taxon>Spermatophyta</taxon>
        <taxon>Magnoliopsida</taxon>
        <taxon>eudicotyledons</taxon>
        <taxon>Gunneridae</taxon>
        <taxon>Pentapetalae</taxon>
        <taxon>asterids</taxon>
        <taxon>lamiids</taxon>
        <taxon>Lamiales</taxon>
        <taxon>Orobanchaceae</taxon>
        <taxon>Buchnereae</taxon>
        <taxon>Striga</taxon>
    </lineage>
</organism>
<feature type="domain" description="Peptidase S8/S53" evidence="4">
    <location>
        <begin position="4"/>
        <end position="258"/>
    </location>
</feature>
<evidence type="ECO:0000256" key="3">
    <source>
        <dbReference type="PROSITE-ProRule" id="PRU01240"/>
    </source>
</evidence>
<dbReference type="AlphaFoldDB" id="A0A9N7N8Y5"/>
<comment type="similarity">
    <text evidence="1 3">Belongs to the peptidase S8 family.</text>
</comment>
<evidence type="ECO:0000259" key="4">
    <source>
        <dbReference type="Pfam" id="PF00082"/>
    </source>
</evidence>
<dbReference type="Gene3D" id="2.60.40.2310">
    <property type="match status" value="1"/>
</dbReference>
<keyword evidence="7" id="KW-1185">Reference proteome</keyword>
<dbReference type="Gene3D" id="3.50.30.30">
    <property type="match status" value="1"/>
</dbReference>
<dbReference type="InterPro" id="IPR000209">
    <property type="entry name" value="Peptidase_S8/S53_dom"/>
</dbReference>
<name>A0A9N7N8Y5_STRHE</name>
<dbReference type="CDD" id="cd02120">
    <property type="entry name" value="PA_subtilisin_like"/>
    <property type="match status" value="1"/>
</dbReference>